<dbReference type="AlphaFoldDB" id="A0A914D7A6"/>
<feature type="signal peptide" evidence="1">
    <location>
        <begin position="1"/>
        <end position="16"/>
    </location>
</feature>
<dbReference type="WBParaSite" id="ACRNAN_scaffold19015.g9063.t1">
    <property type="protein sequence ID" value="ACRNAN_scaffold19015.g9063.t1"/>
    <property type="gene ID" value="ACRNAN_scaffold19015.g9063"/>
</dbReference>
<evidence type="ECO:0000313" key="3">
    <source>
        <dbReference type="Proteomes" id="UP000887540"/>
    </source>
</evidence>
<reference evidence="4" key="1">
    <citation type="submission" date="2022-11" db="UniProtKB">
        <authorList>
            <consortium name="WormBaseParasite"/>
        </authorList>
    </citation>
    <scope>IDENTIFICATION</scope>
</reference>
<name>A0A914D7A6_9BILA</name>
<protein>
    <submittedName>
        <fullName evidence="4">EF-hand domain-containing protein</fullName>
    </submittedName>
</protein>
<keyword evidence="3" id="KW-1185">Reference proteome</keyword>
<proteinExistence type="predicted"/>
<dbReference type="Proteomes" id="UP000887540">
    <property type="component" value="Unplaced"/>
</dbReference>
<accession>A0A914D7A6</accession>
<dbReference type="GO" id="GO:0005509">
    <property type="term" value="F:calcium ion binding"/>
    <property type="evidence" value="ECO:0007669"/>
    <property type="project" value="InterPro"/>
</dbReference>
<evidence type="ECO:0000256" key="1">
    <source>
        <dbReference type="SAM" id="SignalP"/>
    </source>
</evidence>
<organism evidence="3 4">
    <name type="scientific">Acrobeloides nanus</name>
    <dbReference type="NCBI Taxonomy" id="290746"/>
    <lineage>
        <taxon>Eukaryota</taxon>
        <taxon>Metazoa</taxon>
        <taxon>Ecdysozoa</taxon>
        <taxon>Nematoda</taxon>
        <taxon>Chromadorea</taxon>
        <taxon>Rhabditida</taxon>
        <taxon>Tylenchina</taxon>
        <taxon>Cephalobomorpha</taxon>
        <taxon>Cephaloboidea</taxon>
        <taxon>Cephalobidae</taxon>
        <taxon>Acrobeloides</taxon>
    </lineage>
</organism>
<keyword evidence="1" id="KW-0732">Signal</keyword>
<evidence type="ECO:0000313" key="4">
    <source>
        <dbReference type="WBParaSite" id="ACRNAN_scaffold19015.g9063.t1"/>
    </source>
</evidence>
<evidence type="ECO:0000259" key="2">
    <source>
        <dbReference type="PROSITE" id="PS50222"/>
    </source>
</evidence>
<dbReference type="InterPro" id="IPR002048">
    <property type="entry name" value="EF_hand_dom"/>
</dbReference>
<feature type="chain" id="PRO_5036954512" evidence="1">
    <location>
        <begin position="17"/>
        <end position="162"/>
    </location>
</feature>
<dbReference type="PROSITE" id="PS50222">
    <property type="entry name" value="EF_HAND_2"/>
    <property type="match status" value="1"/>
</dbReference>
<sequence length="162" mass="18542">MMLCSLLVVLVVYANAETDSIKNETQVLEPIDPEPGLVVCPLWMLHYIPKNQTEKKIVFDMKVFQEMDENHDGILTVEEANSYVEKNDVLRRGTPVQLSFKHYESSPKCFGVHKCGFIEPVEITMPGRVKRGWLRRLKDKIKDQLERVIVPIATVAGPFMGR</sequence>
<feature type="domain" description="EF-hand" evidence="2">
    <location>
        <begin position="61"/>
        <end position="90"/>
    </location>
</feature>